<dbReference type="NCBIfam" id="TIGR04282">
    <property type="entry name" value="glyco_like_cofC"/>
    <property type="match status" value="1"/>
</dbReference>
<dbReference type="PANTHER" id="PTHR36529">
    <property type="entry name" value="SLL1095 PROTEIN"/>
    <property type="match status" value="1"/>
</dbReference>
<name>A0A9X4H5I8_9FIRM</name>
<accession>A0A9X4H5I8</accession>
<reference evidence="1" key="1">
    <citation type="submission" date="2022-02" db="EMBL/GenBank/DDBJ databases">
        <authorList>
            <person name="Leng L."/>
        </authorList>
    </citation>
    <scope>NUCLEOTIDE SEQUENCE</scope>
    <source>
        <strain evidence="1">JI</strain>
    </source>
</reference>
<evidence type="ECO:0000313" key="1">
    <source>
        <dbReference type="EMBL" id="MDF9407649.1"/>
    </source>
</evidence>
<dbReference type="InterPro" id="IPR029044">
    <property type="entry name" value="Nucleotide-diphossugar_trans"/>
</dbReference>
<comment type="caution">
    <text evidence="1">The sequence shown here is derived from an EMBL/GenBank/DDBJ whole genome shotgun (WGS) entry which is preliminary data.</text>
</comment>
<dbReference type="PANTHER" id="PTHR36529:SF1">
    <property type="entry name" value="GLYCOSYLTRANSFERASE"/>
    <property type="match status" value="1"/>
</dbReference>
<dbReference type="EMBL" id="JAKOAV010000006">
    <property type="protein sequence ID" value="MDF9407649.1"/>
    <property type="molecule type" value="Genomic_DNA"/>
</dbReference>
<evidence type="ECO:0000313" key="2">
    <source>
        <dbReference type="Proteomes" id="UP001154312"/>
    </source>
</evidence>
<keyword evidence="2" id="KW-1185">Reference proteome</keyword>
<dbReference type="AlphaFoldDB" id="A0A9X4H5I8"/>
<dbReference type="InterPro" id="IPR018641">
    <property type="entry name" value="Trfase_1_rSAM/seldom-assoc"/>
</dbReference>
<dbReference type="Pfam" id="PF09837">
    <property type="entry name" value="DUF2064"/>
    <property type="match status" value="1"/>
</dbReference>
<dbReference type="Proteomes" id="UP001154312">
    <property type="component" value="Unassembled WGS sequence"/>
</dbReference>
<gene>
    <name evidence="1" type="ORF">L7E55_04625</name>
</gene>
<dbReference type="RefSeq" id="WP_277442885.1">
    <property type="nucleotide sequence ID" value="NZ_JAKOAV010000006.1"/>
</dbReference>
<organism evidence="1 2">
    <name type="scientific">Pelotomaculum isophthalicicum JI</name>
    <dbReference type="NCBI Taxonomy" id="947010"/>
    <lineage>
        <taxon>Bacteria</taxon>
        <taxon>Bacillati</taxon>
        <taxon>Bacillota</taxon>
        <taxon>Clostridia</taxon>
        <taxon>Eubacteriales</taxon>
        <taxon>Desulfotomaculaceae</taxon>
        <taxon>Pelotomaculum</taxon>
    </lineage>
</organism>
<protein>
    <submittedName>
        <fullName evidence="1">TIGR04282 family arsenosugar biosynthesis glycosyltransferase</fullName>
    </submittedName>
</protein>
<dbReference type="Gene3D" id="3.90.550.10">
    <property type="entry name" value="Spore Coat Polysaccharide Biosynthesis Protein SpsA, Chain A"/>
    <property type="match status" value="1"/>
</dbReference>
<sequence>MAKPALAIMSRIPSAEGKSRLSGVLTPAQREALQWAFLEDTLDKVRRLTEFKSYIAATPAGEINKLAKVVGPDEEVIPQPEGSLGQRMLGVAGQLFVRGHSPVVLIGTDTPALPPSFLIKTLYLLDQSDLVFGPAFDGGYYLVGMRYFEGRVFDDIDWGTESVLEKTLTICDKYNVTYSLLDRLSDVDRPDDLLAMTEQFERQQIDFMPINKRTSQFLKFIRRAKA</sequence>
<proteinExistence type="predicted"/>
<dbReference type="SUPFAM" id="SSF53448">
    <property type="entry name" value="Nucleotide-diphospho-sugar transferases"/>
    <property type="match status" value="1"/>
</dbReference>